<proteinExistence type="predicted"/>
<evidence type="ECO:0000313" key="4">
    <source>
        <dbReference type="Proteomes" id="UP001221150"/>
    </source>
</evidence>
<feature type="chain" id="PRO_5045606727" evidence="1">
    <location>
        <begin position="23"/>
        <end position="352"/>
    </location>
</feature>
<name>A0ABT6AAU1_9ACTN</name>
<dbReference type="PROSITE" id="PS51257">
    <property type="entry name" value="PROKAR_LIPOPROTEIN"/>
    <property type="match status" value="1"/>
</dbReference>
<dbReference type="Pfam" id="PF13229">
    <property type="entry name" value="Beta_helix"/>
    <property type="match status" value="1"/>
</dbReference>
<organism evidence="3 4">
    <name type="scientific">Streptomyces tropicalis</name>
    <dbReference type="NCBI Taxonomy" id="3034234"/>
    <lineage>
        <taxon>Bacteria</taxon>
        <taxon>Bacillati</taxon>
        <taxon>Actinomycetota</taxon>
        <taxon>Actinomycetes</taxon>
        <taxon>Kitasatosporales</taxon>
        <taxon>Streptomycetaceae</taxon>
        <taxon>Streptomyces</taxon>
    </lineage>
</organism>
<dbReference type="EMBL" id="JARJBB010000015">
    <property type="protein sequence ID" value="MDF3301759.1"/>
    <property type="molecule type" value="Genomic_DNA"/>
</dbReference>
<keyword evidence="4" id="KW-1185">Reference proteome</keyword>
<evidence type="ECO:0000313" key="3">
    <source>
        <dbReference type="EMBL" id="MDF3301759.1"/>
    </source>
</evidence>
<comment type="caution">
    <text evidence="3">The sequence shown here is derived from an EMBL/GenBank/DDBJ whole genome shotgun (WGS) entry which is preliminary data.</text>
</comment>
<keyword evidence="1" id="KW-0732">Signal</keyword>
<dbReference type="InterPro" id="IPR006626">
    <property type="entry name" value="PbH1"/>
</dbReference>
<feature type="domain" description="Right handed beta helix" evidence="2">
    <location>
        <begin position="70"/>
        <end position="246"/>
    </location>
</feature>
<dbReference type="Proteomes" id="UP001221150">
    <property type="component" value="Unassembled WGS sequence"/>
</dbReference>
<dbReference type="InterPro" id="IPR012334">
    <property type="entry name" value="Pectin_lyas_fold"/>
</dbReference>
<reference evidence="3 4" key="1">
    <citation type="submission" date="2023-03" db="EMBL/GenBank/DDBJ databases">
        <title>Draft genome sequence of Streptomyces sp. K1PA1 isolated from peat swamp forest in Thailand.</title>
        <authorList>
            <person name="Klaysubun C."/>
            <person name="Duangmal K."/>
        </authorList>
    </citation>
    <scope>NUCLEOTIDE SEQUENCE [LARGE SCALE GENOMIC DNA]</scope>
    <source>
        <strain evidence="3 4">K1PA1</strain>
    </source>
</reference>
<evidence type="ECO:0000259" key="2">
    <source>
        <dbReference type="Pfam" id="PF13229"/>
    </source>
</evidence>
<feature type="signal peptide" evidence="1">
    <location>
        <begin position="1"/>
        <end position="22"/>
    </location>
</feature>
<dbReference type="RefSeq" id="WP_276111335.1">
    <property type="nucleotide sequence ID" value="NZ_JARJBB010000015.1"/>
</dbReference>
<accession>A0ABT6AAU1</accession>
<dbReference type="Gene3D" id="2.160.20.10">
    <property type="entry name" value="Single-stranded right-handed beta-helix, Pectin lyase-like"/>
    <property type="match status" value="1"/>
</dbReference>
<dbReference type="InterPro" id="IPR011050">
    <property type="entry name" value="Pectin_lyase_fold/virulence"/>
</dbReference>
<protein>
    <submittedName>
        <fullName evidence="3">NosD domain-containing protein</fullName>
    </submittedName>
</protein>
<gene>
    <name evidence="3" type="ORF">P3H78_24655</name>
</gene>
<dbReference type="SUPFAM" id="SSF51126">
    <property type="entry name" value="Pectin lyase-like"/>
    <property type="match status" value="1"/>
</dbReference>
<sequence length="352" mass="36891">MKKRHIALMLCPAPLVASCVAAATPEVAERTHTVHPGESIQRAVDSARTGDTVLVLPGTYHGSVKVTTPGITLRGTGDATVIEPVAKSTDDCGKRGNGICVAGTAKKKLKGVTVADLKVTGFSHAGVVSVGSDGLTVRHVTADKNGVWGLAEERSQRSTYQQNTARYNGDAGIFLANTIDTEQGATDTRNTLLSGNRLQGNRIGVTIRRLRDLTVTDNDITGNCAGVMVVGDENKPKGGALTVRGNRVVQNNKYCPKTERLPFLQGSGIVLTGVEKTDVTGNAVTGHSGSSPLSGGIVLFKSFVGATNDNNRIRDNSLQDNHPADVVNQESTARGNTFVHNACRASKPAGLC</sequence>
<dbReference type="SMART" id="SM00710">
    <property type="entry name" value="PbH1"/>
    <property type="match status" value="7"/>
</dbReference>
<evidence type="ECO:0000256" key="1">
    <source>
        <dbReference type="SAM" id="SignalP"/>
    </source>
</evidence>
<dbReference type="InterPro" id="IPR039448">
    <property type="entry name" value="Beta_helix"/>
</dbReference>